<dbReference type="EMBL" id="CASHSV030000206">
    <property type="protein sequence ID" value="CAJ2653479.1"/>
    <property type="molecule type" value="Genomic_DNA"/>
</dbReference>
<protein>
    <submittedName>
        <fullName evidence="1">Uncharacterized protein</fullName>
    </submittedName>
</protein>
<comment type="caution">
    <text evidence="1">The sequence shown here is derived from an EMBL/GenBank/DDBJ whole genome shotgun (WGS) entry which is preliminary data.</text>
</comment>
<dbReference type="Proteomes" id="UP001177021">
    <property type="component" value="Unassembled WGS sequence"/>
</dbReference>
<evidence type="ECO:0000313" key="2">
    <source>
        <dbReference type="Proteomes" id="UP001177021"/>
    </source>
</evidence>
<reference evidence="1" key="1">
    <citation type="submission" date="2023-10" db="EMBL/GenBank/DDBJ databases">
        <authorList>
            <person name="Rodriguez Cubillos JULIANA M."/>
            <person name="De Vega J."/>
        </authorList>
    </citation>
    <scope>NUCLEOTIDE SEQUENCE</scope>
</reference>
<evidence type="ECO:0000313" key="1">
    <source>
        <dbReference type="EMBL" id="CAJ2653479.1"/>
    </source>
</evidence>
<name>A0ACB0K840_TRIPR</name>
<organism evidence="1 2">
    <name type="scientific">Trifolium pratense</name>
    <name type="common">Red clover</name>
    <dbReference type="NCBI Taxonomy" id="57577"/>
    <lineage>
        <taxon>Eukaryota</taxon>
        <taxon>Viridiplantae</taxon>
        <taxon>Streptophyta</taxon>
        <taxon>Embryophyta</taxon>
        <taxon>Tracheophyta</taxon>
        <taxon>Spermatophyta</taxon>
        <taxon>Magnoliopsida</taxon>
        <taxon>eudicotyledons</taxon>
        <taxon>Gunneridae</taxon>
        <taxon>Pentapetalae</taxon>
        <taxon>rosids</taxon>
        <taxon>fabids</taxon>
        <taxon>Fabales</taxon>
        <taxon>Fabaceae</taxon>
        <taxon>Papilionoideae</taxon>
        <taxon>50 kb inversion clade</taxon>
        <taxon>NPAAA clade</taxon>
        <taxon>Hologalegina</taxon>
        <taxon>IRL clade</taxon>
        <taxon>Trifolieae</taxon>
        <taxon>Trifolium</taxon>
    </lineage>
</organism>
<proteinExistence type="predicted"/>
<sequence>MESLNARCFYIQVLISTIATFLLVASARVNHHIVDRDGYPSWLSTSDRIVVSQLQSGGMQPNAIVANDGSGQYTTVTDGINSYPTNFQGTYIIYVKAGIYQEYVTVDQSKHNILLYGDGPTKTIITGNKNKNQGLSMPETATFTTFAENFTAKYIKIENTADATGEQAVAIRVVGDRSAFYNCAFRSHQDTLFVDNGHQFYRDCEISGTIDFIYGRSSTLIQNSQILVRKPLEGQSNVVVADGTSAYSRFTTGIVLQNCSILPDNEFKPYLHTTKTYLARPWGQFSTAVFLENYIADFIQMDGYLIWSKDQPNIENPYFAEFGNTGPGANATARVSWAKGLISKKAASIFTAEQFIHARTWLPATGIPYDHGLKST</sequence>
<gene>
    <name evidence="1" type="ORF">MILVUS5_LOCUS20822</name>
</gene>
<keyword evidence="2" id="KW-1185">Reference proteome</keyword>
<accession>A0ACB0K840</accession>